<evidence type="ECO:0000256" key="8">
    <source>
        <dbReference type="ARBA" id="ARBA00048679"/>
    </source>
</evidence>
<keyword evidence="3" id="KW-0808">Transferase</keyword>
<evidence type="ECO:0000256" key="1">
    <source>
        <dbReference type="ARBA" id="ARBA00012513"/>
    </source>
</evidence>
<evidence type="ECO:0000259" key="12">
    <source>
        <dbReference type="PROSITE" id="PS50011"/>
    </source>
</evidence>
<dbReference type="Pfam" id="PF00069">
    <property type="entry name" value="Pkinase"/>
    <property type="match status" value="2"/>
</dbReference>
<keyword evidence="2 10" id="KW-0723">Serine/threonine-protein kinase</keyword>
<evidence type="ECO:0000256" key="10">
    <source>
        <dbReference type="RuleBase" id="RU000304"/>
    </source>
</evidence>
<feature type="binding site" evidence="9">
    <location>
        <position position="60"/>
    </location>
    <ligand>
        <name>ATP</name>
        <dbReference type="ChEBI" id="CHEBI:30616"/>
    </ligand>
</feature>
<evidence type="ECO:0000256" key="11">
    <source>
        <dbReference type="SAM" id="MobiDB-lite"/>
    </source>
</evidence>
<evidence type="ECO:0000256" key="6">
    <source>
        <dbReference type="ARBA" id="ARBA00022840"/>
    </source>
</evidence>
<dbReference type="AlphaFoldDB" id="A0A8H7Q791"/>
<evidence type="ECO:0000256" key="5">
    <source>
        <dbReference type="ARBA" id="ARBA00022777"/>
    </source>
</evidence>
<dbReference type="SMART" id="SM00220">
    <property type="entry name" value="S_TKc"/>
    <property type="match status" value="1"/>
</dbReference>
<comment type="catalytic activity">
    <reaction evidence="7">
        <text>L-threonyl-[protein] + ATP = O-phospho-L-threonyl-[protein] + ADP + H(+)</text>
        <dbReference type="Rhea" id="RHEA:46608"/>
        <dbReference type="Rhea" id="RHEA-COMP:11060"/>
        <dbReference type="Rhea" id="RHEA-COMP:11605"/>
        <dbReference type="ChEBI" id="CHEBI:15378"/>
        <dbReference type="ChEBI" id="CHEBI:30013"/>
        <dbReference type="ChEBI" id="CHEBI:30616"/>
        <dbReference type="ChEBI" id="CHEBI:61977"/>
        <dbReference type="ChEBI" id="CHEBI:456216"/>
        <dbReference type="EC" id="2.7.11.1"/>
    </reaction>
</comment>
<dbReference type="SUPFAM" id="SSF56112">
    <property type="entry name" value="Protein kinase-like (PK-like)"/>
    <property type="match status" value="1"/>
</dbReference>
<feature type="region of interest" description="Disordered" evidence="11">
    <location>
        <begin position="160"/>
        <end position="201"/>
    </location>
</feature>
<evidence type="ECO:0000313" key="13">
    <source>
        <dbReference type="EMBL" id="KAG2186538.1"/>
    </source>
</evidence>
<dbReference type="CDD" id="cd13986">
    <property type="entry name" value="STKc_16"/>
    <property type="match status" value="1"/>
</dbReference>
<feature type="compositionally biased region" description="Polar residues" evidence="11">
    <location>
        <begin position="179"/>
        <end position="191"/>
    </location>
</feature>
<evidence type="ECO:0000313" key="14">
    <source>
        <dbReference type="Proteomes" id="UP000612746"/>
    </source>
</evidence>
<dbReference type="PROSITE" id="PS00108">
    <property type="entry name" value="PROTEIN_KINASE_ST"/>
    <property type="match status" value="1"/>
</dbReference>
<dbReference type="InterPro" id="IPR008271">
    <property type="entry name" value="Ser/Thr_kinase_AS"/>
</dbReference>
<dbReference type="GO" id="GO:0005773">
    <property type="term" value="C:vacuole"/>
    <property type="evidence" value="ECO:0007669"/>
    <property type="project" value="GOC"/>
</dbReference>
<dbReference type="GO" id="GO:0005524">
    <property type="term" value="F:ATP binding"/>
    <property type="evidence" value="ECO:0007669"/>
    <property type="project" value="UniProtKB-UniRule"/>
</dbReference>
<dbReference type="OrthoDB" id="248923at2759"/>
<dbReference type="InterPro" id="IPR017441">
    <property type="entry name" value="Protein_kinase_ATP_BS"/>
</dbReference>
<dbReference type="GO" id="GO:0004674">
    <property type="term" value="F:protein serine/threonine kinase activity"/>
    <property type="evidence" value="ECO:0007669"/>
    <property type="project" value="UniProtKB-KW"/>
</dbReference>
<keyword evidence="4 9" id="KW-0547">Nucleotide-binding</keyword>
<dbReference type="Proteomes" id="UP000612746">
    <property type="component" value="Unassembled WGS sequence"/>
</dbReference>
<reference evidence="13" key="1">
    <citation type="submission" date="2020-12" db="EMBL/GenBank/DDBJ databases">
        <title>Metabolic potential, ecology and presence of endohyphal bacteria is reflected in genomic diversity of Mucoromycotina.</title>
        <authorList>
            <person name="Muszewska A."/>
            <person name="Okrasinska A."/>
            <person name="Steczkiewicz K."/>
            <person name="Drgas O."/>
            <person name="Orlowska M."/>
            <person name="Perlinska-Lenart U."/>
            <person name="Aleksandrzak-Piekarczyk T."/>
            <person name="Szatraj K."/>
            <person name="Zielenkiewicz U."/>
            <person name="Pilsyk S."/>
            <person name="Malc E."/>
            <person name="Mieczkowski P."/>
            <person name="Kruszewska J.S."/>
            <person name="Biernat P."/>
            <person name="Pawlowska J."/>
        </authorList>
    </citation>
    <scope>NUCLEOTIDE SEQUENCE</scope>
    <source>
        <strain evidence="13">WA0000051536</strain>
    </source>
</reference>
<keyword evidence="5" id="KW-0418">Kinase</keyword>
<dbReference type="GO" id="GO:0005794">
    <property type="term" value="C:Golgi apparatus"/>
    <property type="evidence" value="ECO:0007669"/>
    <property type="project" value="TreeGrafter"/>
</dbReference>
<evidence type="ECO:0000256" key="4">
    <source>
        <dbReference type="ARBA" id="ARBA00022741"/>
    </source>
</evidence>
<proteinExistence type="inferred from homology"/>
<dbReference type="GO" id="GO:0006624">
    <property type="term" value="P:vacuolar protein processing"/>
    <property type="evidence" value="ECO:0007669"/>
    <property type="project" value="TreeGrafter"/>
</dbReference>
<evidence type="ECO:0000256" key="2">
    <source>
        <dbReference type="ARBA" id="ARBA00022527"/>
    </source>
</evidence>
<keyword evidence="14" id="KW-1185">Reference proteome</keyword>
<keyword evidence="6 9" id="KW-0067">ATP-binding</keyword>
<comment type="similarity">
    <text evidence="10">Belongs to the protein kinase superfamily.</text>
</comment>
<feature type="domain" description="Protein kinase" evidence="12">
    <location>
        <begin position="32"/>
        <end position="374"/>
    </location>
</feature>
<dbReference type="EC" id="2.7.11.1" evidence="1"/>
<accession>A0A8H7Q791</accession>
<dbReference type="PIRSF" id="PIRSF000654">
    <property type="entry name" value="Integrin-linked_kinase"/>
    <property type="match status" value="1"/>
</dbReference>
<sequence length="381" mass="43007">MSLLADIREAVYALTGCCFPAHPAIKVNGRTYRIIKLLGEGGFSFVYLAEDQSGRLFAMKKIRCTFGTETVDEALKEVEMYRKFPHRNIIKVLDTCTQSEPDQTKAVYIFLPFYRKGNLQDAINHHNLNNTFFSEKEILRLFRDVCKAVKVLHTYKVTESGGRATSMSEDDENEHTDIGQEQPSQALLTNEEQQEEEPATVNVSNMETENVGELVPYAHRDIKPGNVLIADDGKTPILMDFGSVARARVNITNRQMAIAQQDLAAQQCSMPYRAPELFDVKTDSVLDEKVDVWSLGCTLYAMAYGQSPFEANMNEQGGSMALAVLNGQFKFPTDPQLERLYGQGLRDFITWMLSINPSERPDIHQVIERAEQLMQTAREAQ</sequence>
<organism evidence="13 14">
    <name type="scientific">Umbelopsis vinacea</name>
    <dbReference type="NCBI Taxonomy" id="44442"/>
    <lineage>
        <taxon>Eukaryota</taxon>
        <taxon>Fungi</taxon>
        <taxon>Fungi incertae sedis</taxon>
        <taxon>Mucoromycota</taxon>
        <taxon>Mucoromycotina</taxon>
        <taxon>Umbelopsidomycetes</taxon>
        <taxon>Umbelopsidales</taxon>
        <taxon>Umbelopsidaceae</taxon>
        <taxon>Umbelopsis</taxon>
    </lineage>
</organism>
<name>A0A8H7Q791_9FUNG</name>
<dbReference type="EMBL" id="JAEPRA010000004">
    <property type="protein sequence ID" value="KAG2186538.1"/>
    <property type="molecule type" value="Genomic_DNA"/>
</dbReference>
<evidence type="ECO:0000256" key="9">
    <source>
        <dbReference type="PROSITE-ProRule" id="PRU10141"/>
    </source>
</evidence>
<dbReference type="InterPro" id="IPR011009">
    <property type="entry name" value="Kinase-like_dom_sf"/>
</dbReference>
<dbReference type="GO" id="GO:0032889">
    <property type="term" value="P:regulation of vacuole fusion, non-autophagic"/>
    <property type="evidence" value="ECO:0007669"/>
    <property type="project" value="TreeGrafter"/>
</dbReference>
<dbReference type="PROSITE" id="PS00107">
    <property type="entry name" value="PROTEIN_KINASE_ATP"/>
    <property type="match status" value="1"/>
</dbReference>
<dbReference type="InterPro" id="IPR000719">
    <property type="entry name" value="Prot_kinase_dom"/>
</dbReference>
<dbReference type="PANTHER" id="PTHR45998">
    <property type="entry name" value="SERINE/THREONINE-PROTEIN KINASE 16"/>
    <property type="match status" value="1"/>
</dbReference>
<dbReference type="PANTHER" id="PTHR45998:SF2">
    <property type="entry name" value="SERINE_THREONINE-PROTEIN KINASE 16"/>
    <property type="match status" value="1"/>
</dbReference>
<evidence type="ECO:0000256" key="7">
    <source>
        <dbReference type="ARBA" id="ARBA00047899"/>
    </source>
</evidence>
<dbReference type="PROSITE" id="PS50011">
    <property type="entry name" value="PROTEIN_KINASE_DOM"/>
    <property type="match status" value="1"/>
</dbReference>
<evidence type="ECO:0000256" key="3">
    <source>
        <dbReference type="ARBA" id="ARBA00022679"/>
    </source>
</evidence>
<comment type="catalytic activity">
    <reaction evidence="8">
        <text>L-seryl-[protein] + ATP = O-phospho-L-seryl-[protein] + ADP + H(+)</text>
        <dbReference type="Rhea" id="RHEA:17989"/>
        <dbReference type="Rhea" id="RHEA-COMP:9863"/>
        <dbReference type="Rhea" id="RHEA-COMP:11604"/>
        <dbReference type="ChEBI" id="CHEBI:15378"/>
        <dbReference type="ChEBI" id="CHEBI:29999"/>
        <dbReference type="ChEBI" id="CHEBI:30616"/>
        <dbReference type="ChEBI" id="CHEBI:83421"/>
        <dbReference type="ChEBI" id="CHEBI:456216"/>
        <dbReference type="EC" id="2.7.11.1"/>
    </reaction>
</comment>
<dbReference type="InterPro" id="IPR052239">
    <property type="entry name" value="Ser/Thr-specific_kinases"/>
</dbReference>
<gene>
    <name evidence="13" type="ORF">INT44_002762</name>
</gene>
<dbReference type="Gene3D" id="1.10.510.10">
    <property type="entry name" value="Transferase(Phosphotransferase) domain 1"/>
    <property type="match status" value="2"/>
</dbReference>
<comment type="caution">
    <text evidence="13">The sequence shown here is derived from an EMBL/GenBank/DDBJ whole genome shotgun (WGS) entry which is preliminary data.</text>
</comment>
<protein>
    <recommendedName>
        <fullName evidence="1">non-specific serine/threonine protein kinase</fullName>
        <ecNumber evidence="1">2.7.11.1</ecNumber>
    </recommendedName>
</protein>